<dbReference type="AlphaFoldDB" id="A0A0F9HIH7"/>
<comment type="caution">
    <text evidence="1">The sequence shown here is derived from an EMBL/GenBank/DDBJ whole genome shotgun (WGS) entry which is preliminary data.</text>
</comment>
<accession>A0A0F9HIH7</accession>
<sequence>MTSIELMWELVWKRFALILAKESHKEHGKVIVKGRYFRPRFHECNQWPCKAYRELRDTY</sequence>
<gene>
    <name evidence="1" type="ORF">LCGC14_1698410</name>
</gene>
<dbReference type="EMBL" id="LAZR01014962">
    <property type="protein sequence ID" value="KKM15201.1"/>
    <property type="molecule type" value="Genomic_DNA"/>
</dbReference>
<name>A0A0F9HIH7_9ZZZZ</name>
<evidence type="ECO:0000313" key="1">
    <source>
        <dbReference type="EMBL" id="KKM15201.1"/>
    </source>
</evidence>
<proteinExistence type="predicted"/>
<organism evidence="1">
    <name type="scientific">marine sediment metagenome</name>
    <dbReference type="NCBI Taxonomy" id="412755"/>
    <lineage>
        <taxon>unclassified sequences</taxon>
        <taxon>metagenomes</taxon>
        <taxon>ecological metagenomes</taxon>
    </lineage>
</organism>
<protein>
    <submittedName>
        <fullName evidence="1">Uncharacterized protein</fullName>
    </submittedName>
</protein>
<reference evidence="1" key="1">
    <citation type="journal article" date="2015" name="Nature">
        <title>Complex archaea that bridge the gap between prokaryotes and eukaryotes.</title>
        <authorList>
            <person name="Spang A."/>
            <person name="Saw J.H."/>
            <person name="Jorgensen S.L."/>
            <person name="Zaremba-Niedzwiedzka K."/>
            <person name="Martijn J."/>
            <person name="Lind A.E."/>
            <person name="van Eijk R."/>
            <person name="Schleper C."/>
            <person name="Guy L."/>
            <person name="Ettema T.J."/>
        </authorList>
    </citation>
    <scope>NUCLEOTIDE SEQUENCE</scope>
</reference>